<proteinExistence type="predicted"/>
<name>A0A0J5V5I0_9BACI</name>
<dbReference type="Proteomes" id="UP000076510">
    <property type="component" value="Unassembled WGS sequence"/>
</dbReference>
<evidence type="ECO:0000313" key="1">
    <source>
        <dbReference type="EMBL" id="KZE43752.1"/>
    </source>
</evidence>
<protein>
    <submittedName>
        <fullName evidence="1">Uncharacterized protein</fullName>
    </submittedName>
</protein>
<dbReference type="PATRIC" id="fig|189381.10.peg.3833"/>
<gene>
    <name evidence="1" type="ORF">AV649_09780</name>
</gene>
<organism evidence="1 2">
    <name type="scientific">Rossellomorea marisflavi</name>
    <dbReference type="NCBI Taxonomy" id="189381"/>
    <lineage>
        <taxon>Bacteria</taxon>
        <taxon>Bacillati</taxon>
        <taxon>Bacillota</taxon>
        <taxon>Bacilli</taxon>
        <taxon>Bacillales</taxon>
        <taxon>Bacillaceae</taxon>
        <taxon>Rossellomorea</taxon>
    </lineage>
</organism>
<accession>A0A0J5V5I0</accession>
<dbReference type="AlphaFoldDB" id="A0A0J5V5I0"/>
<comment type="caution">
    <text evidence="1">The sequence shown here is derived from an EMBL/GenBank/DDBJ whole genome shotgun (WGS) entry which is preliminary data.</text>
</comment>
<dbReference type="RefSeq" id="WP_048004449.1">
    <property type="nucleotide sequence ID" value="NZ_CAXQIX010000044.1"/>
</dbReference>
<sequence length="114" mass="13087">MAEVEVFIGDLEDPAFQYEGGDWNHNYPKRISPFLPDGSDLFYRILDGIYKKELVGRQTDWGSHTCLLYPHEMIQVLSGHYADKRTGEDVEKLFRMILDLDPGIQYGLVACEMG</sequence>
<reference evidence="2" key="1">
    <citation type="submission" date="2016-01" db="EMBL/GenBank/DDBJ databases">
        <title>Whole genome sequencing of Bhargavaea cecembensis T14.</title>
        <authorList>
            <person name="Hong K.W."/>
        </authorList>
    </citation>
    <scope>NUCLEOTIDE SEQUENCE [LARGE SCALE GENOMIC DNA]</scope>
    <source>
        <strain evidence="2">M19</strain>
    </source>
</reference>
<dbReference type="OrthoDB" id="2861570at2"/>
<evidence type="ECO:0000313" key="2">
    <source>
        <dbReference type="Proteomes" id="UP000076510"/>
    </source>
</evidence>
<dbReference type="EMBL" id="LQQY01000046">
    <property type="protein sequence ID" value="KZE43752.1"/>
    <property type="molecule type" value="Genomic_DNA"/>
</dbReference>